<evidence type="ECO:0000256" key="10">
    <source>
        <dbReference type="RuleBase" id="RU000682"/>
    </source>
</evidence>
<evidence type="ECO:0000313" key="14">
    <source>
        <dbReference type="Proteomes" id="UP001488805"/>
    </source>
</evidence>
<accession>A0AAW1EL48</accession>
<proteinExistence type="predicted"/>
<keyword evidence="14" id="KW-1185">Reference proteome</keyword>
<dbReference type="SUPFAM" id="SSF46689">
    <property type="entry name" value="Homeodomain-like"/>
    <property type="match status" value="1"/>
</dbReference>
<evidence type="ECO:0000256" key="6">
    <source>
        <dbReference type="ARBA" id="ARBA00023155"/>
    </source>
</evidence>
<keyword evidence="4" id="KW-0805">Transcription regulation</keyword>
<feature type="domain" description="Homeobox" evidence="12">
    <location>
        <begin position="84"/>
        <end position="144"/>
    </location>
</feature>
<evidence type="ECO:0000256" key="8">
    <source>
        <dbReference type="ARBA" id="ARBA00023242"/>
    </source>
</evidence>
<dbReference type="Gene3D" id="1.10.10.60">
    <property type="entry name" value="Homeodomain-like"/>
    <property type="match status" value="1"/>
</dbReference>
<sequence>MEMSDTVKPLTSFLIEDILSVKDGTIFDGKRCSQKMERWSQWKEASEKLSEQLCPQGTAFGVQTGSLDTSCPSTSESSSFSSPGKQKRSRAAFTHLQVIELEKKFNHQKYLSAPERAHLAGTLRLTETQVKIWFQNRRYKTKRKQQASEFCKDVYKAEELGLRDELVRSSLIASFCKAYQCRPYIWDYTGPWGPTLW</sequence>
<dbReference type="InterPro" id="IPR001356">
    <property type="entry name" value="HD"/>
</dbReference>
<comment type="caution">
    <text evidence="13">The sequence shown here is derived from an EMBL/GenBank/DDBJ whole genome shotgun (WGS) entry which is preliminary data.</text>
</comment>
<gene>
    <name evidence="13" type="ORF">VZT92_019037</name>
</gene>
<evidence type="ECO:0000256" key="11">
    <source>
        <dbReference type="SAM" id="MobiDB-lite"/>
    </source>
</evidence>
<evidence type="ECO:0000256" key="3">
    <source>
        <dbReference type="ARBA" id="ARBA00022473"/>
    </source>
</evidence>
<feature type="region of interest" description="Disordered" evidence="11">
    <location>
        <begin position="65"/>
        <end position="88"/>
    </location>
</feature>
<dbReference type="GO" id="GO:0005634">
    <property type="term" value="C:nucleus"/>
    <property type="evidence" value="ECO:0007669"/>
    <property type="project" value="UniProtKB-SubCell"/>
</dbReference>
<name>A0AAW1EL48_ZOAVI</name>
<evidence type="ECO:0000256" key="7">
    <source>
        <dbReference type="ARBA" id="ARBA00023163"/>
    </source>
</evidence>
<keyword evidence="6 9" id="KW-0371">Homeobox</keyword>
<keyword evidence="8 9" id="KW-0539">Nucleus</keyword>
<dbReference type="CDD" id="cd00086">
    <property type="entry name" value="homeodomain"/>
    <property type="match status" value="1"/>
</dbReference>
<dbReference type="PANTHER" id="PTHR24340:SF38">
    <property type="entry name" value="HOMEOBOX PROTEIN NKX-3.1"/>
    <property type="match status" value="1"/>
</dbReference>
<dbReference type="EMBL" id="JBCEZU010000221">
    <property type="protein sequence ID" value="KAK9522585.1"/>
    <property type="molecule type" value="Genomic_DNA"/>
</dbReference>
<protein>
    <recommendedName>
        <fullName evidence="12">Homeobox domain-containing protein</fullName>
    </recommendedName>
</protein>
<evidence type="ECO:0000256" key="9">
    <source>
        <dbReference type="PROSITE-ProRule" id="PRU00108"/>
    </source>
</evidence>
<dbReference type="AlphaFoldDB" id="A0AAW1EL48"/>
<dbReference type="GO" id="GO:0000978">
    <property type="term" value="F:RNA polymerase II cis-regulatory region sequence-specific DNA binding"/>
    <property type="evidence" value="ECO:0007669"/>
    <property type="project" value="TreeGrafter"/>
</dbReference>
<evidence type="ECO:0000313" key="13">
    <source>
        <dbReference type="EMBL" id="KAK9522585.1"/>
    </source>
</evidence>
<dbReference type="InterPro" id="IPR020479">
    <property type="entry name" value="HD_metazoa"/>
</dbReference>
<evidence type="ECO:0000259" key="12">
    <source>
        <dbReference type="PROSITE" id="PS50071"/>
    </source>
</evidence>
<dbReference type="GO" id="GO:0030154">
    <property type="term" value="P:cell differentiation"/>
    <property type="evidence" value="ECO:0007669"/>
    <property type="project" value="TreeGrafter"/>
</dbReference>
<feature type="DNA-binding region" description="Homeobox" evidence="9">
    <location>
        <begin position="86"/>
        <end position="145"/>
    </location>
</feature>
<evidence type="ECO:0000256" key="4">
    <source>
        <dbReference type="ARBA" id="ARBA00023015"/>
    </source>
</evidence>
<dbReference type="InterPro" id="IPR009057">
    <property type="entry name" value="Homeodomain-like_sf"/>
</dbReference>
<keyword evidence="3" id="KW-0217">Developmental protein</keyword>
<comment type="function">
    <text evidence="1">Sequence-specific transcription factor which is part of a developmental regulatory system that provides cells with specific positional identities on the anterior-posterior axis.</text>
</comment>
<keyword evidence="5 9" id="KW-0238">DNA-binding</keyword>
<feature type="compositionally biased region" description="Low complexity" evidence="11">
    <location>
        <begin position="66"/>
        <end position="82"/>
    </location>
</feature>
<dbReference type="Pfam" id="PF00046">
    <property type="entry name" value="Homeodomain"/>
    <property type="match status" value="1"/>
</dbReference>
<dbReference type="InterPro" id="IPR050394">
    <property type="entry name" value="Homeobox_NK-like"/>
</dbReference>
<dbReference type="SMART" id="SM00389">
    <property type="entry name" value="HOX"/>
    <property type="match status" value="1"/>
</dbReference>
<dbReference type="PROSITE" id="PS00027">
    <property type="entry name" value="HOMEOBOX_1"/>
    <property type="match status" value="1"/>
</dbReference>
<organism evidence="13 14">
    <name type="scientific">Zoarces viviparus</name>
    <name type="common">Viviparous eelpout</name>
    <name type="synonym">Blennius viviparus</name>
    <dbReference type="NCBI Taxonomy" id="48416"/>
    <lineage>
        <taxon>Eukaryota</taxon>
        <taxon>Metazoa</taxon>
        <taxon>Chordata</taxon>
        <taxon>Craniata</taxon>
        <taxon>Vertebrata</taxon>
        <taxon>Euteleostomi</taxon>
        <taxon>Actinopterygii</taxon>
        <taxon>Neopterygii</taxon>
        <taxon>Teleostei</taxon>
        <taxon>Neoteleostei</taxon>
        <taxon>Acanthomorphata</taxon>
        <taxon>Eupercaria</taxon>
        <taxon>Perciformes</taxon>
        <taxon>Cottioidei</taxon>
        <taxon>Zoarcales</taxon>
        <taxon>Zoarcidae</taxon>
        <taxon>Zoarcinae</taxon>
        <taxon>Zoarces</taxon>
    </lineage>
</organism>
<keyword evidence="7" id="KW-0804">Transcription</keyword>
<dbReference type="PRINTS" id="PR00024">
    <property type="entry name" value="HOMEOBOX"/>
</dbReference>
<evidence type="ECO:0000256" key="2">
    <source>
        <dbReference type="ARBA" id="ARBA00004123"/>
    </source>
</evidence>
<evidence type="ECO:0000256" key="5">
    <source>
        <dbReference type="ARBA" id="ARBA00023125"/>
    </source>
</evidence>
<dbReference type="PANTHER" id="PTHR24340">
    <property type="entry name" value="HOMEOBOX PROTEIN NKX"/>
    <property type="match status" value="1"/>
</dbReference>
<dbReference type="InterPro" id="IPR017970">
    <property type="entry name" value="Homeobox_CS"/>
</dbReference>
<dbReference type="Proteomes" id="UP001488805">
    <property type="component" value="Unassembled WGS sequence"/>
</dbReference>
<dbReference type="GO" id="GO:0000981">
    <property type="term" value="F:DNA-binding transcription factor activity, RNA polymerase II-specific"/>
    <property type="evidence" value="ECO:0007669"/>
    <property type="project" value="InterPro"/>
</dbReference>
<comment type="subcellular location">
    <subcellularLocation>
        <location evidence="2 9 10">Nucleus</location>
    </subcellularLocation>
</comment>
<reference evidence="13 14" key="1">
    <citation type="journal article" date="2024" name="Genome Biol. Evol.">
        <title>Chromosome-level genome assembly of the viviparous eelpout Zoarces viviparus.</title>
        <authorList>
            <person name="Fuhrmann N."/>
            <person name="Brasseur M.V."/>
            <person name="Bakowski C.E."/>
            <person name="Podsiadlowski L."/>
            <person name="Prost S."/>
            <person name="Krehenwinkel H."/>
            <person name="Mayer C."/>
        </authorList>
    </citation>
    <scope>NUCLEOTIDE SEQUENCE [LARGE SCALE GENOMIC DNA]</scope>
    <source>
        <strain evidence="13">NO-MEL_2022_Ind0_liver</strain>
    </source>
</reference>
<dbReference type="PROSITE" id="PS50071">
    <property type="entry name" value="HOMEOBOX_2"/>
    <property type="match status" value="1"/>
</dbReference>
<evidence type="ECO:0000256" key="1">
    <source>
        <dbReference type="ARBA" id="ARBA00003263"/>
    </source>
</evidence>